<gene>
    <name evidence="1" type="ORF">MUK42_37700</name>
</gene>
<keyword evidence="2" id="KW-1185">Reference proteome</keyword>
<proteinExistence type="predicted"/>
<dbReference type="OrthoDB" id="779049at2759"/>
<accession>A0A9E7EYR6</accession>
<protein>
    <submittedName>
        <fullName evidence="1">Uncharacterized protein</fullName>
    </submittedName>
</protein>
<organism evidence="1 2">
    <name type="scientific">Musa troglodytarum</name>
    <name type="common">fe'i banana</name>
    <dbReference type="NCBI Taxonomy" id="320322"/>
    <lineage>
        <taxon>Eukaryota</taxon>
        <taxon>Viridiplantae</taxon>
        <taxon>Streptophyta</taxon>
        <taxon>Embryophyta</taxon>
        <taxon>Tracheophyta</taxon>
        <taxon>Spermatophyta</taxon>
        <taxon>Magnoliopsida</taxon>
        <taxon>Liliopsida</taxon>
        <taxon>Zingiberales</taxon>
        <taxon>Musaceae</taxon>
        <taxon>Musa</taxon>
    </lineage>
</organism>
<evidence type="ECO:0000313" key="1">
    <source>
        <dbReference type="EMBL" id="URD84258.1"/>
    </source>
</evidence>
<dbReference type="EMBL" id="CP097503">
    <property type="protein sequence ID" value="URD84258.1"/>
    <property type="molecule type" value="Genomic_DNA"/>
</dbReference>
<dbReference type="Proteomes" id="UP001055439">
    <property type="component" value="Chromosome 10"/>
</dbReference>
<sequence>MTYTAESNLDDEEVESAAAAVREEAGIADGGRGEKVCDDELDDKAVIDKKKKKVKQLILLPIRLFEKLLNENKERRNRRKSLMRPPIPFPYAYDDPAVASGCFFRSPPPIPDDLPFGPNPNRTTKPSRAYYHGFMKSMLEKNDFYSRESIVVHRDIRPPKWRPEDTPSDGKGQYTSTVLVKKQQRKFSSALEKTLHLKFLRFMKYILEYCAFIKPSEQGSFLLPRKDTAASGSASDSLQIFKDSERCHIWFCTDLSTRGEFRLTAPTYHKPPTPVHKANSQPFGLFVQSPNDCDAALSIAVSVAITAVVLRAVLSRIKLSISSINCLGKGVKVGIDGNCDIVIVSATSSLLPPLQPPLFYYSRSMTHLSKIPRIPLRKLRTVVSALYHSRTTSAIASPPLCLIGPIVTFMALAGLA</sequence>
<evidence type="ECO:0000313" key="2">
    <source>
        <dbReference type="Proteomes" id="UP001055439"/>
    </source>
</evidence>
<name>A0A9E7EYR6_9LILI</name>
<dbReference type="AlphaFoldDB" id="A0A9E7EYR6"/>
<reference evidence="1" key="1">
    <citation type="submission" date="2022-05" db="EMBL/GenBank/DDBJ databases">
        <title>The Musa troglodytarum L. genome provides insights into the mechanism of non-climacteric behaviour and enrichment of carotenoids.</title>
        <authorList>
            <person name="Wang J."/>
        </authorList>
    </citation>
    <scope>NUCLEOTIDE SEQUENCE</scope>
    <source>
        <tissue evidence="1">Leaf</tissue>
    </source>
</reference>